<dbReference type="Gene3D" id="1.20.1070.10">
    <property type="entry name" value="Rhodopsin 7-helix transmembrane proteins"/>
    <property type="match status" value="2"/>
</dbReference>
<keyword evidence="4" id="KW-1003">Cell membrane</keyword>
<dbReference type="PRINTS" id="PR00237">
    <property type="entry name" value="GPCRRHODOPSN"/>
</dbReference>
<sequence length="624" mass="70524">MDNLTQVTEFLLMGFSDNWELQILHGGLFLLIYLAALVGNLVIVIIITFDRYLHTPMYFFLKNLSFLDLCYISVTVPKSIHNSLTHRNSISYLGCVAQVYFFFAFASGELAFLTVMSYDRYIAICYPLQYETIMTSGKCHQMAVMAWLSCFSYAAVHTGNIFLEPISRSNMINQFFCDIPHMLALVSCKVFLIEFVTLALSSCLVVGCFILMIISYIHIFSTVFRIPSVESRAKAFSTCSPQLIVIMLFLTTGLFAALGPIAKTSSIQDLVIAMAYTVLPPFLNPIIYSLRNKEIKTALWRLGLFMSKENYPRISNSTLVTEFLLMRFSDIWEFRVLHSVLFLLMYLATLMGNLLIVMVTTFDQSLHTPMYFFLRNLSILDICYISVTVPKACLIFLLDSTSISMVGCAFQVFLVLLFAFVELTFLTIMAHDRYVAICQPLRYPVIMSPQVCVQMTVASVLSGVVYSGLHTGNTFRLSYCQSNLVHQFFCDIPSLLKLSCSNTFSNEIAIFIPALMIAGGCFAYITTSYIRIFSTVLKCPARRERGKAFSTCVPHIVVLTVFISSAATVYLKPTSYSSTNQDMVTSVFYCIVSPLLNPIIYSLRNHQIKEAIMKIMTMVFKEII</sequence>
<feature type="transmembrane region" description="Helical" evidence="14">
    <location>
        <begin position="340"/>
        <end position="360"/>
    </location>
</feature>
<dbReference type="FunFam" id="1.20.1070.10:FF:000037">
    <property type="entry name" value="Olfactory receptor"/>
    <property type="match status" value="2"/>
</dbReference>
<feature type="transmembrane region" description="Helical" evidence="14">
    <location>
        <begin position="403"/>
        <end position="430"/>
    </location>
</feature>
<feature type="transmembrane region" description="Helical" evidence="14">
    <location>
        <begin position="235"/>
        <end position="258"/>
    </location>
</feature>
<keyword evidence="7" id="KW-0552">Olfaction</keyword>
<evidence type="ECO:0000313" key="17">
    <source>
        <dbReference type="Proteomes" id="UP000700334"/>
    </source>
</evidence>
<keyword evidence="11 13" id="KW-0675">Receptor</keyword>
<dbReference type="PROSITE" id="PS00237">
    <property type="entry name" value="G_PROTEIN_RECEP_F1_1"/>
    <property type="match status" value="1"/>
</dbReference>
<feature type="transmembrane region" description="Helical" evidence="14">
    <location>
        <begin position="583"/>
        <end position="603"/>
    </location>
</feature>
<evidence type="ECO:0000256" key="6">
    <source>
        <dbReference type="ARBA" id="ARBA00022692"/>
    </source>
</evidence>
<dbReference type="SUPFAM" id="SSF81321">
    <property type="entry name" value="Family A G protein-coupled receptor-like"/>
    <property type="match status" value="2"/>
</dbReference>
<feature type="transmembrane region" description="Helical" evidence="14">
    <location>
        <begin position="144"/>
        <end position="163"/>
    </location>
</feature>
<dbReference type="Pfam" id="PF13853">
    <property type="entry name" value="7tm_4"/>
    <property type="match status" value="2"/>
</dbReference>
<reference evidence="16" key="1">
    <citation type="journal article" date="2021" name="Evol. Appl.">
        <title>The genome of the Pyrenean desman and the effects of bottlenecks and inbreeding on the genomic landscape of an endangered species.</title>
        <authorList>
            <person name="Escoda L."/>
            <person name="Castresana J."/>
        </authorList>
    </citation>
    <scope>NUCLEOTIDE SEQUENCE</scope>
    <source>
        <strain evidence="16">IBE-C5619</strain>
    </source>
</reference>
<accession>A0A8J6DD74</accession>
<dbReference type="InterPro" id="IPR017452">
    <property type="entry name" value="GPCR_Rhodpsn_7TM"/>
</dbReference>
<dbReference type="EMBL" id="JAGFMF010012290">
    <property type="protein sequence ID" value="KAG8504564.1"/>
    <property type="molecule type" value="Genomic_DNA"/>
</dbReference>
<evidence type="ECO:0000256" key="3">
    <source>
        <dbReference type="ARBA" id="ARBA00004651"/>
    </source>
</evidence>
<keyword evidence="12 13" id="KW-0807">Transducer</keyword>
<evidence type="ECO:0000256" key="13">
    <source>
        <dbReference type="RuleBase" id="RU000688"/>
    </source>
</evidence>
<evidence type="ECO:0000259" key="15">
    <source>
        <dbReference type="PROSITE" id="PS50262"/>
    </source>
</evidence>
<dbReference type="GO" id="GO:0005886">
    <property type="term" value="C:plasma membrane"/>
    <property type="evidence" value="ECO:0007669"/>
    <property type="project" value="UniProtKB-SubCell"/>
</dbReference>
<dbReference type="PROSITE" id="PS50262">
    <property type="entry name" value="G_PROTEIN_RECEP_F1_2"/>
    <property type="match status" value="2"/>
</dbReference>
<feature type="transmembrane region" description="Helical" evidence="14">
    <location>
        <begin position="199"/>
        <end position="223"/>
    </location>
</feature>
<gene>
    <name evidence="16" type="ORF">J0S82_002784</name>
</gene>
<dbReference type="GO" id="GO:0004930">
    <property type="term" value="F:G protein-coupled receptor activity"/>
    <property type="evidence" value="ECO:0007669"/>
    <property type="project" value="UniProtKB-KW"/>
</dbReference>
<keyword evidence="10 14" id="KW-0472">Membrane</keyword>
<evidence type="ECO:0000256" key="8">
    <source>
        <dbReference type="ARBA" id="ARBA00022989"/>
    </source>
</evidence>
<organism evidence="16 17">
    <name type="scientific">Galemys pyrenaicus</name>
    <name type="common">Iberian desman</name>
    <name type="synonym">Pyrenean desman</name>
    <dbReference type="NCBI Taxonomy" id="202257"/>
    <lineage>
        <taxon>Eukaryota</taxon>
        <taxon>Metazoa</taxon>
        <taxon>Chordata</taxon>
        <taxon>Craniata</taxon>
        <taxon>Vertebrata</taxon>
        <taxon>Euteleostomi</taxon>
        <taxon>Mammalia</taxon>
        <taxon>Eutheria</taxon>
        <taxon>Laurasiatheria</taxon>
        <taxon>Eulipotyphla</taxon>
        <taxon>Talpidae</taxon>
        <taxon>Galemys</taxon>
    </lineage>
</organism>
<dbReference type="PRINTS" id="PR00245">
    <property type="entry name" value="OLFACTORYR"/>
</dbReference>
<evidence type="ECO:0000256" key="1">
    <source>
        <dbReference type="ARBA" id="ARBA00002936"/>
    </source>
</evidence>
<comment type="function">
    <text evidence="2">Putative odorant or sperm cell receptor.</text>
</comment>
<feature type="domain" description="G-protein coupled receptors family 1 profile" evidence="15">
    <location>
        <begin position="352"/>
        <end position="601"/>
    </location>
</feature>
<feature type="transmembrane region" description="Helical" evidence="14">
    <location>
        <begin position="372"/>
        <end position="397"/>
    </location>
</feature>
<evidence type="ECO:0000256" key="2">
    <source>
        <dbReference type="ARBA" id="ARBA00003929"/>
    </source>
</evidence>
<feature type="transmembrane region" description="Helical" evidence="14">
    <location>
        <begin position="508"/>
        <end position="527"/>
    </location>
</feature>
<keyword evidence="6 13" id="KW-0812">Transmembrane</keyword>
<evidence type="ECO:0000256" key="5">
    <source>
        <dbReference type="ARBA" id="ARBA00022606"/>
    </source>
</evidence>
<keyword evidence="5" id="KW-0716">Sensory transduction</keyword>
<feature type="domain" description="G-protein coupled receptors family 1 profile" evidence="15">
    <location>
        <begin position="39"/>
        <end position="288"/>
    </location>
</feature>
<comment type="function">
    <text evidence="1">Odorant receptor.</text>
</comment>
<comment type="similarity">
    <text evidence="13">Belongs to the G-protein coupled receptor 1 family.</text>
</comment>
<feature type="transmembrane region" description="Helical" evidence="14">
    <location>
        <begin position="90"/>
        <end position="113"/>
    </location>
</feature>
<dbReference type="CDD" id="cd15227">
    <property type="entry name" value="7tmA_OR14-like"/>
    <property type="match status" value="2"/>
</dbReference>
<dbReference type="GO" id="GO:0004984">
    <property type="term" value="F:olfactory receptor activity"/>
    <property type="evidence" value="ECO:0007669"/>
    <property type="project" value="InterPro"/>
</dbReference>
<dbReference type="PANTHER" id="PTHR26452">
    <property type="entry name" value="OLFACTORY RECEPTOR"/>
    <property type="match status" value="1"/>
</dbReference>
<comment type="caution">
    <text evidence="16">The sequence shown here is derived from an EMBL/GenBank/DDBJ whole genome shotgun (WGS) entry which is preliminary data.</text>
</comment>
<keyword evidence="17" id="KW-1185">Reference proteome</keyword>
<comment type="subcellular location">
    <subcellularLocation>
        <location evidence="3">Cell membrane</location>
        <topology evidence="3">Multi-pass membrane protein</topology>
    </subcellularLocation>
</comment>
<keyword evidence="9 13" id="KW-0297">G-protein coupled receptor</keyword>
<dbReference type="OrthoDB" id="6151005at2759"/>
<keyword evidence="8 14" id="KW-1133">Transmembrane helix</keyword>
<dbReference type="AlphaFoldDB" id="A0A8J6DD74"/>
<dbReference type="InterPro" id="IPR000276">
    <property type="entry name" value="GPCR_Rhodpsn"/>
</dbReference>
<dbReference type="InterPro" id="IPR050516">
    <property type="entry name" value="Olfactory_GPCR"/>
</dbReference>
<evidence type="ECO:0000256" key="4">
    <source>
        <dbReference type="ARBA" id="ARBA00022475"/>
    </source>
</evidence>
<evidence type="ECO:0000256" key="11">
    <source>
        <dbReference type="ARBA" id="ARBA00023170"/>
    </source>
</evidence>
<name>A0A8J6DD74_GALPY</name>
<dbReference type="Proteomes" id="UP000700334">
    <property type="component" value="Unassembled WGS sequence"/>
</dbReference>
<evidence type="ECO:0000256" key="10">
    <source>
        <dbReference type="ARBA" id="ARBA00023136"/>
    </source>
</evidence>
<evidence type="ECO:0000256" key="14">
    <source>
        <dbReference type="SAM" id="Phobius"/>
    </source>
</evidence>
<feature type="transmembrane region" description="Helical" evidence="14">
    <location>
        <begin position="270"/>
        <end position="290"/>
    </location>
</feature>
<protein>
    <submittedName>
        <fullName evidence="16">Olfactory receptor 14I1</fullName>
    </submittedName>
</protein>
<proteinExistence type="inferred from homology"/>
<evidence type="ECO:0000256" key="7">
    <source>
        <dbReference type="ARBA" id="ARBA00022725"/>
    </source>
</evidence>
<feature type="transmembrane region" description="Helical" evidence="14">
    <location>
        <begin position="23"/>
        <end position="49"/>
    </location>
</feature>
<evidence type="ECO:0000256" key="12">
    <source>
        <dbReference type="ARBA" id="ARBA00023224"/>
    </source>
</evidence>
<dbReference type="InterPro" id="IPR000725">
    <property type="entry name" value="Olfact_rcpt"/>
</dbReference>
<feature type="transmembrane region" description="Helical" evidence="14">
    <location>
        <begin position="548"/>
        <end position="571"/>
    </location>
</feature>
<evidence type="ECO:0000313" key="16">
    <source>
        <dbReference type="EMBL" id="KAG8504564.1"/>
    </source>
</evidence>
<evidence type="ECO:0000256" key="9">
    <source>
        <dbReference type="ARBA" id="ARBA00023040"/>
    </source>
</evidence>